<evidence type="ECO:0000256" key="1">
    <source>
        <dbReference type="SAM" id="MobiDB-lite"/>
    </source>
</evidence>
<proteinExistence type="predicted"/>
<dbReference type="Proteomes" id="UP000224080">
    <property type="component" value="Unassembled WGS sequence"/>
</dbReference>
<dbReference type="AlphaFoldDB" id="A0A2B7XAD6"/>
<feature type="region of interest" description="Disordered" evidence="1">
    <location>
        <begin position="1"/>
        <end position="21"/>
    </location>
</feature>
<protein>
    <submittedName>
        <fullName evidence="2">Uncharacterized protein</fullName>
    </submittedName>
</protein>
<gene>
    <name evidence="2" type="ORF">GX51_02852</name>
</gene>
<organism evidence="2 3">
    <name type="scientific">Blastomyces parvus</name>
    <dbReference type="NCBI Taxonomy" id="2060905"/>
    <lineage>
        <taxon>Eukaryota</taxon>
        <taxon>Fungi</taxon>
        <taxon>Dikarya</taxon>
        <taxon>Ascomycota</taxon>
        <taxon>Pezizomycotina</taxon>
        <taxon>Eurotiomycetes</taxon>
        <taxon>Eurotiomycetidae</taxon>
        <taxon>Onygenales</taxon>
        <taxon>Ajellomycetaceae</taxon>
        <taxon>Blastomyces</taxon>
    </lineage>
</organism>
<sequence>MSESQTDSGHASETLEPQPRELAIIRGPRGAWDRLVVTFLVTSSRYPGSGSSTLLAVGGSSTGGFEFSVTLRPGGPMPGHPLNPEATNKALTTLAHPEAPYYWSREERSVLHGAPG</sequence>
<evidence type="ECO:0000313" key="2">
    <source>
        <dbReference type="EMBL" id="PGH05692.1"/>
    </source>
</evidence>
<evidence type="ECO:0000313" key="3">
    <source>
        <dbReference type="Proteomes" id="UP000224080"/>
    </source>
</evidence>
<accession>A0A2B7XAD6</accession>
<comment type="caution">
    <text evidence="2">The sequence shown here is derived from an EMBL/GenBank/DDBJ whole genome shotgun (WGS) entry which is preliminary data.</text>
</comment>
<reference evidence="2 3" key="1">
    <citation type="submission" date="2017-10" db="EMBL/GenBank/DDBJ databases">
        <title>Comparative genomics in systemic dimorphic fungi from Ajellomycetaceae.</title>
        <authorList>
            <person name="Munoz J.F."/>
            <person name="Mcewen J.G."/>
            <person name="Clay O.K."/>
            <person name="Cuomo C.A."/>
        </authorList>
    </citation>
    <scope>NUCLEOTIDE SEQUENCE [LARGE SCALE GENOMIC DNA]</scope>
    <source>
        <strain evidence="2 3">UAMH130</strain>
    </source>
</reference>
<feature type="compositionally biased region" description="Polar residues" evidence="1">
    <location>
        <begin position="1"/>
        <end position="11"/>
    </location>
</feature>
<dbReference type="EMBL" id="PDNC01000028">
    <property type="protein sequence ID" value="PGH05692.1"/>
    <property type="molecule type" value="Genomic_DNA"/>
</dbReference>
<keyword evidence="3" id="KW-1185">Reference proteome</keyword>
<name>A0A2B7XAD6_9EURO</name>